<dbReference type="OrthoDB" id="6376492at2759"/>
<organism evidence="1 2">
    <name type="scientific">Portunus trituberculatus</name>
    <name type="common">Swimming crab</name>
    <name type="synonym">Neptunus trituberculatus</name>
    <dbReference type="NCBI Taxonomy" id="210409"/>
    <lineage>
        <taxon>Eukaryota</taxon>
        <taxon>Metazoa</taxon>
        <taxon>Ecdysozoa</taxon>
        <taxon>Arthropoda</taxon>
        <taxon>Crustacea</taxon>
        <taxon>Multicrustacea</taxon>
        <taxon>Malacostraca</taxon>
        <taxon>Eumalacostraca</taxon>
        <taxon>Eucarida</taxon>
        <taxon>Decapoda</taxon>
        <taxon>Pleocyemata</taxon>
        <taxon>Brachyura</taxon>
        <taxon>Eubrachyura</taxon>
        <taxon>Portunoidea</taxon>
        <taxon>Portunidae</taxon>
        <taxon>Portuninae</taxon>
        <taxon>Portunus</taxon>
    </lineage>
</organism>
<reference evidence="1 2" key="1">
    <citation type="submission" date="2019-05" db="EMBL/GenBank/DDBJ databases">
        <title>Another draft genome of Portunus trituberculatus and its Hox gene families provides insights of decapod evolution.</title>
        <authorList>
            <person name="Jeong J.-H."/>
            <person name="Song I."/>
            <person name="Kim S."/>
            <person name="Choi T."/>
            <person name="Kim D."/>
            <person name="Ryu S."/>
            <person name="Kim W."/>
        </authorList>
    </citation>
    <scope>NUCLEOTIDE SEQUENCE [LARGE SCALE GENOMIC DNA]</scope>
    <source>
        <tissue evidence="1">Muscle</tissue>
    </source>
</reference>
<evidence type="ECO:0000313" key="2">
    <source>
        <dbReference type="Proteomes" id="UP000324222"/>
    </source>
</evidence>
<proteinExistence type="predicted"/>
<dbReference type="EMBL" id="VSRR010008668">
    <property type="protein sequence ID" value="MPC49101.1"/>
    <property type="molecule type" value="Genomic_DNA"/>
</dbReference>
<protein>
    <submittedName>
        <fullName evidence="1">Uncharacterized protein</fullName>
    </submittedName>
</protein>
<name>A0A5B7FNS1_PORTR</name>
<accession>A0A5B7FNS1</accession>
<dbReference type="Proteomes" id="UP000324222">
    <property type="component" value="Unassembled WGS sequence"/>
</dbReference>
<evidence type="ECO:0000313" key="1">
    <source>
        <dbReference type="EMBL" id="MPC49101.1"/>
    </source>
</evidence>
<sequence length="78" mass="8993">MEQRNTPRSDNLSPAQVLFGHPLKSAVPAYRRAFAPEWQAVDEECDSKLSAEMERTEWYYNRSSRVLPPLCIVTHVCI</sequence>
<gene>
    <name evidence="1" type="ORF">E2C01_042895</name>
</gene>
<dbReference type="AlphaFoldDB" id="A0A5B7FNS1"/>
<comment type="caution">
    <text evidence="1">The sequence shown here is derived from an EMBL/GenBank/DDBJ whole genome shotgun (WGS) entry which is preliminary data.</text>
</comment>
<keyword evidence="2" id="KW-1185">Reference proteome</keyword>